<keyword evidence="3" id="KW-1185">Reference proteome</keyword>
<dbReference type="InterPro" id="IPR036291">
    <property type="entry name" value="NAD(P)-bd_dom_sf"/>
</dbReference>
<evidence type="ECO:0000259" key="1">
    <source>
        <dbReference type="Pfam" id="PF03435"/>
    </source>
</evidence>
<comment type="caution">
    <text evidence="2">The sequence shown here is derived from an EMBL/GenBank/DDBJ whole genome shotgun (WGS) entry which is preliminary data.</text>
</comment>
<dbReference type="Proteomes" id="UP000807371">
    <property type="component" value="Unassembled WGS sequence"/>
</dbReference>
<dbReference type="Pfam" id="PF03435">
    <property type="entry name" value="Sacchrp_dh_NADP"/>
    <property type="match status" value="1"/>
</dbReference>
<dbReference type="InterPro" id="IPR005097">
    <property type="entry name" value="Sacchrp_dh_NADP-bd"/>
</dbReference>
<proteinExistence type="predicted"/>
<protein>
    <submittedName>
        <fullName evidence="2">Saccharopine dehydrogenase NADP-binding domain-containing protein</fullName>
    </submittedName>
</protein>
<dbReference type="SUPFAM" id="SSF51735">
    <property type="entry name" value="NAD(P)-binding Rossmann-fold domains"/>
    <property type="match status" value="1"/>
</dbReference>
<evidence type="ECO:0000313" key="2">
    <source>
        <dbReference type="EMBL" id="MBH5337792.1"/>
    </source>
</evidence>
<dbReference type="PANTHER" id="PTHR12286">
    <property type="entry name" value="SACCHAROPINE DEHYDROGENASE-LIKE OXIDOREDUCTASE"/>
    <property type="match status" value="1"/>
</dbReference>
<feature type="domain" description="Saccharopine dehydrogenase NADP binding" evidence="1">
    <location>
        <begin position="14"/>
        <end position="142"/>
    </location>
</feature>
<name>A0ABS0NRF5_9ACTN</name>
<dbReference type="RefSeq" id="WP_197991032.1">
    <property type="nucleotide sequence ID" value="NZ_JACYXC010000001.1"/>
</dbReference>
<dbReference type="EMBL" id="JACYXC010000001">
    <property type="protein sequence ID" value="MBH5337792.1"/>
    <property type="molecule type" value="Genomic_DNA"/>
</dbReference>
<dbReference type="Gene3D" id="3.40.50.720">
    <property type="entry name" value="NAD(P)-binding Rossmann-like Domain"/>
    <property type="match status" value="1"/>
</dbReference>
<evidence type="ECO:0000313" key="3">
    <source>
        <dbReference type="Proteomes" id="UP000807371"/>
    </source>
</evidence>
<sequence length="397" mass="42360">MRRREDRGERAHDIVLFGATGFAGALTAEYLAAHAPAGVRWALAGRNRAKLERLRDRLAERHPGLDGPPLLHADATDPASLQAVAAGTHVVATTVGPYLRYGEPLVAACAEAGTDYVDLTGEPEFVDLMYLRHHERARRSGARLVHACGFDSVPHDLGVHYTVGLLPEGVPLRVAGFVRADAAFSGGTFASVLNAMARPVSMVRTGRERRRHEPAPAGRRVCATAGTLHRRRDLGAWAVPMPTLDPQIVGRSAAALDRYGPDFRYTHHVVVQRLPTVAGAAAGLGALFALSQLPPARRWLSARLGPGEGPDEARRARSWFAVRFSGEGGGRRVITEVSGGDPGYDETAKMLAESALCLAFDDLPGTAGQVTTATAMGEALTGRLVRAGLTFRTVATR</sequence>
<dbReference type="PANTHER" id="PTHR12286:SF5">
    <property type="entry name" value="SACCHAROPINE DEHYDROGENASE-LIKE OXIDOREDUCTASE"/>
    <property type="match status" value="1"/>
</dbReference>
<accession>A0ABS0NRF5</accession>
<gene>
    <name evidence="2" type="ORF">IHE55_24650</name>
</gene>
<reference evidence="2 3" key="1">
    <citation type="submission" date="2020-09" db="EMBL/GenBank/DDBJ databases">
        <title>Biosynthesis of the nuclear factor of activated T cells inhibitor NFAT-133 and its congeners in Streptomyces pactum.</title>
        <authorList>
            <person name="Zhou W."/>
            <person name="Posri P."/>
            <person name="Abugrain M.E."/>
            <person name="Weisberg A.J."/>
            <person name="Chang J.H."/>
            <person name="Mahmud T."/>
        </authorList>
    </citation>
    <scope>NUCLEOTIDE SEQUENCE [LARGE SCALE GENOMIC DNA]</scope>
    <source>
        <strain evidence="2 3">ATCC 27456</strain>
    </source>
</reference>
<dbReference type="InterPro" id="IPR051276">
    <property type="entry name" value="Saccharopine_DH-like_oxidrdct"/>
</dbReference>
<organism evidence="2 3">
    <name type="scientific">Streptomyces pactum</name>
    <dbReference type="NCBI Taxonomy" id="68249"/>
    <lineage>
        <taxon>Bacteria</taxon>
        <taxon>Bacillati</taxon>
        <taxon>Actinomycetota</taxon>
        <taxon>Actinomycetes</taxon>
        <taxon>Kitasatosporales</taxon>
        <taxon>Streptomycetaceae</taxon>
        <taxon>Streptomyces</taxon>
    </lineage>
</organism>